<feature type="region of interest" description="Disordered" evidence="1">
    <location>
        <begin position="158"/>
        <end position="188"/>
    </location>
</feature>
<organism evidence="2 3">
    <name type="scientific">Brassica rapa subsp. trilocularis</name>
    <dbReference type="NCBI Taxonomy" id="1813537"/>
    <lineage>
        <taxon>Eukaryota</taxon>
        <taxon>Viridiplantae</taxon>
        <taxon>Streptophyta</taxon>
        <taxon>Embryophyta</taxon>
        <taxon>Tracheophyta</taxon>
        <taxon>Spermatophyta</taxon>
        <taxon>Magnoliopsida</taxon>
        <taxon>eudicotyledons</taxon>
        <taxon>Gunneridae</taxon>
        <taxon>Pentapetalae</taxon>
        <taxon>rosids</taxon>
        <taxon>malvids</taxon>
        <taxon>Brassicales</taxon>
        <taxon>Brassicaceae</taxon>
        <taxon>Brassiceae</taxon>
        <taxon>Brassica</taxon>
    </lineage>
</organism>
<dbReference type="Proteomes" id="UP000823674">
    <property type="component" value="Chromosome A06"/>
</dbReference>
<accession>A0ABQ7M667</accession>
<proteinExistence type="predicted"/>
<evidence type="ECO:0000313" key="3">
    <source>
        <dbReference type="Proteomes" id="UP000823674"/>
    </source>
</evidence>
<name>A0ABQ7M667_BRACM</name>
<gene>
    <name evidence="2" type="primary">A06g507500.1_BraROA</name>
    <name evidence="2" type="ORF">IGI04_024040</name>
</gene>
<evidence type="ECO:0000313" key="2">
    <source>
        <dbReference type="EMBL" id="KAG5394077.1"/>
    </source>
</evidence>
<comment type="caution">
    <text evidence="2">The sequence shown here is derived from an EMBL/GenBank/DDBJ whole genome shotgun (WGS) entry which is preliminary data.</text>
</comment>
<reference evidence="2 3" key="1">
    <citation type="submission" date="2021-03" db="EMBL/GenBank/DDBJ databases">
        <authorList>
            <person name="King G.J."/>
            <person name="Bancroft I."/>
            <person name="Baten A."/>
            <person name="Bloomfield J."/>
            <person name="Borpatragohain P."/>
            <person name="He Z."/>
            <person name="Irish N."/>
            <person name="Irwin J."/>
            <person name="Liu K."/>
            <person name="Mauleon R.P."/>
            <person name="Moore J."/>
            <person name="Morris R."/>
            <person name="Ostergaard L."/>
            <person name="Wang B."/>
            <person name="Wells R."/>
        </authorList>
    </citation>
    <scope>NUCLEOTIDE SEQUENCE [LARGE SCALE GENOMIC DNA]</scope>
    <source>
        <strain evidence="2">R-o-18</strain>
        <tissue evidence="2">Leaf</tissue>
    </source>
</reference>
<keyword evidence="3" id="KW-1185">Reference proteome</keyword>
<sequence length="188" mass="20383">MRDLGLESDFPVVVAADLAGVNVWRRLSGGFASSADAVERASGFTSVRWHLSLMRVALLHGAVRTEVLSLGSSARALSGDDWWWCFNGGGFQRSAFGVYSQRFLRSLSSGVAPSISCVRRRFGFGDFVASVGDDSRGYYSLRMWSEAASLTARRSSRAAGSLGGGARGNDDEDSRSLDLWQQHKCPSF</sequence>
<protein>
    <submittedName>
        <fullName evidence="2">Uncharacterized protein</fullName>
    </submittedName>
</protein>
<evidence type="ECO:0000256" key="1">
    <source>
        <dbReference type="SAM" id="MobiDB-lite"/>
    </source>
</evidence>
<dbReference type="EMBL" id="JADBGQ010000006">
    <property type="protein sequence ID" value="KAG5394077.1"/>
    <property type="molecule type" value="Genomic_DNA"/>
</dbReference>